<keyword evidence="5" id="KW-0418">Kinase</keyword>
<keyword evidence="1" id="KW-0547">Nucleotide-binding</keyword>
<dbReference type="Pfam" id="PF07714">
    <property type="entry name" value="PK_Tyr_Ser-Thr"/>
    <property type="match status" value="1"/>
</dbReference>
<dbReference type="PANTHER" id="PTHR44329:SF298">
    <property type="entry name" value="MIXED LINEAGE KINASE DOMAIN-LIKE PROTEIN"/>
    <property type="match status" value="1"/>
</dbReference>
<evidence type="ECO:0000313" key="6">
    <source>
        <dbReference type="Proteomes" id="UP000294933"/>
    </source>
</evidence>
<sequence length="693" mass="78546">MSPPVEDGQYEIVNTRWKTSALLNDNEELVADAQPRKNRRITNEMLWNVSILTNDHYTIQNVATESYASRPSRAEEGDPVGALSSPQRPTQWIIKETRFKGRFTITATDSAHQELFWSVADGEPGTPISLHSVPTNNRNQWEFREHNYVVEDKQSSEANATASGARHAVGRTELLFTFDADILGDNTLTRRLKFRNKVAQTLDDVLKINLRGHLWAFIRDHMKLYSVSVYYLLVFMRTHASLGIESSFTKRHTSFSEKVREWSAMDLVHTIVKHREIHVTISNTIAWARTTADGLVWSTVFNAAILNDRDDMSGSISALTETAERERVMALSSEELSVVMKYLQACIDERCPDHHKLESLLRSIVGARGSIPDFLFIKGVHRTSEQSFYVTGLANLWKGETQGKLVMLKVPRINLKQTVPALEKDIGKEAIIWRQLYHRNILPFYGCSADLFSPNYALVSPLMTSGNLMEYLRKHPTLDRLAMIRGVASGLRYLHELRPQVVHGDLKGLNVMIDGDGGPRIADFGLARVVDAYSVEDGVEQFSVRWAAPELFDWPHGFDANTTDKSDVYAFACLCLEIFTGNHPFEDLVQDGSVIIAVLKGDRPARPGEVATQRGLDNQVWQLIENCWMHEPLDRPDMAAVLSQLSELIHPGDSHLDDVETPRTDFVFNRVEIFKLPRDCLQKNIQQLRLLKN</sequence>
<dbReference type="InterPro" id="IPR011009">
    <property type="entry name" value="Kinase-like_dom_sf"/>
</dbReference>
<evidence type="ECO:0000259" key="4">
    <source>
        <dbReference type="PROSITE" id="PS50011"/>
    </source>
</evidence>
<dbReference type="InterPro" id="IPR051681">
    <property type="entry name" value="Ser/Thr_Kinases-Pseudokinases"/>
</dbReference>
<feature type="region of interest" description="Disordered" evidence="3">
    <location>
        <begin position="67"/>
        <end position="87"/>
    </location>
</feature>
<name>A0A4Y7Q7G3_9AGAM</name>
<feature type="domain" description="Protein kinase" evidence="4">
    <location>
        <begin position="377"/>
        <end position="649"/>
    </location>
</feature>
<dbReference type="PROSITE" id="PS50011">
    <property type="entry name" value="PROTEIN_KINASE_DOM"/>
    <property type="match status" value="1"/>
</dbReference>
<dbReference type="InterPro" id="IPR008271">
    <property type="entry name" value="Ser/Thr_kinase_AS"/>
</dbReference>
<dbReference type="Proteomes" id="UP000294933">
    <property type="component" value="Unassembled WGS sequence"/>
</dbReference>
<keyword evidence="2" id="KW-0067">ATP-binding</keyword>
<dbReference type="VEuPathDB" id="FungiDB:BD410DRAFT_897569"/>
<accession>A0A4Y7Q7G3</accession>
<gene>
    <name evidence="5" type="ORF">BD410DRAFT_897569</name>
</gene>
<dbReference type="InterPro" id="IPR001245">
    <property type="entry name" value="Ser-Thr/Tyr_kinase_cat_dom"/>
</dbReference>
<evidence type="ECO:0000256" key="1">
    <source>
        <dbReference type="ARBA" id="ARBA00022741"/>
    </source>
</evidence>
<keyword evidence="6" id="KW-1185">Reference proteome</keyword>
<organism evidence="5 6">
    <name type="scientific">Rickenella mellea</name>
    <dbReference type="NCBI Taxonomy" id="50990"/>
    <lineage>
        <taxon>Eukaryota</taxon>
        <taxon>Fungi</taxon>
        <taxon>Dikarya</taxon>
        <taxon>Basidiomycota</taxon>
        <taxon>Agaricomycotina</taxon>
        <taxon>Agaricomycetes</taxon>
        <taxon>Hymenochaetales</taxon>
        <taxon>Rickenellaceae</taxon>
        <taxon>Rickenella</taxon>
    </lineage>
</organism>
<dbReference type="GO" id="GO:0005524">
    <property type="term" value="F:ATP binding"/>
    <property type="evidence" value="ECO:0007669"/>
    <property type="project" value="UniProtKB-KW"/>
</dbReference>
<keyword evidence="5" id="KW-0808">Transferase</keyword>
<dbReference type="AlphaFoldDB" id="A0A4Y7Q7G3"/>
<evidence type="ECO:0000256" key="2">
    <source>
        <dbReference type="ARBA" id="ARBA00022840"/>
    </source>
</evidence>
<dbReference type="InterPro" id="IPR000719">
    <property type="entry name" value="Prot_kinase_dom"/>
</dbReference>
<dbReference type="SMART" id="SM00220">
    <property type="entry name" value="S_TKc"/>
    <property type="match status" value="1"/>
</dbReference>
<dbReference type="GO" id="GO:0004674">
    <property type="term" value="F:protein serine/threonine kinase activity"/>
    <property type="evidence" value="ECO:0007669"/>
    <property type="project" value="TreeGrafter"/>
</dbReference>
<dbReference type="EMBL" id="ML170170">
    <property type="protein sequence ID" value="TDL23524.1"/>
    <property type="molecule type" value="Genomic_DNA"/>
</dbReference>
<protein>
    <submittedName>
        <fullName evidence="5">Kinase-like protein</fullName>
    </submittedName>
</protein>
<evidence type="ECO:0000313" key="5">
    <source>
        <dbReference type="EMBL" id="TDL23524.1"/>
    </source>
</evidence>
<evidence type="ECO:0000256" key="3">
    <source>
        <dbReference type="SAM" id="MobiDB-lite"/>
    </source>
</evidence>
<dbReference type="STRING" id="50990.A0A4Y7Q7G3"/>
<dbReference type="Gene3D" id="1.10.510.10">
    <property type="entry name" value="Transferase(Phosphotransferase) domain 1"/>
    <property type="match status" value="1"/>
</dbReference>
<dbReference type="PROSITE" id="PS00108">
    <property type="entry name" value="PROTEIN_KINASE_ST"/>
    <property type="match status" value="1"/>
</dbReference>
<dbReference type="Gene3D" id="2.80.10.50">
    <property type="match status" value="1"/>
</dbReference>
<dbReference type="SUPFAM" id="SSF56112">
    <property type="entry name" value="Protein kinase-like (PK-like)"/>
    <property type="match status" value="1"/>
</dbReference>
<dbReference type="OrthoDB" id="5337378at2759"/>
<dbReference type="PANTHER" id="PTHR44329">
    <property type="entry name" value="SERINE/THREONINE-PROTEIN KINASE TNNI3K-RELATED"/>
    <property type="match status" value="1"/>
</dbReference>
<reference evidence="5 6" key="1">
    <citation type="submission" date="2018-06" db="EMBL/GenBank/DDBJ databases">
        <title>A transcriptomic atlas of mushroom development highlights an independent origin of complex multicellularity.</title>
        <authorList>
            <consortium name="DOE Joint Genome Institute"/>
            <person name="Krizsan K."/>
            <person name="Almasi E."/>
            <person name="Merenyi Z."/>
            <person name="Sahu N."/>
            <person name="Viragh M."/>
            <person name="Koszo T."/>
            <person name="Mondo S."/>
            <person name="Kiss B."/>
            <person name="Balint B."/>
            <person name="Kues U."/>
            <person name="Barry K."/>
            <person name="Hegedus J.C."/>
            <person name="Henrissat B."/>
            <person name="Johnson J."/>
            <person name="Lipzen A."/>
            <person name="Ohm R."/>
            <person name="Nagy I."/>
            <person name="Pangilinan J."/>
            <person name="Yan J."/>
            <person name="Xiong Y."/>
            <person name="Grigoriev I.V."/>
            <person name="Hibbett D.S."/>
            <person name="Nagy L.G."/>
        </authorList>
    </citation>
    <scope>NUCLEOTIDE SEQUENCE [LARGE SCALE GENOMIC DNA]</scope>
    <source>
        <strain evidence="5 6">SZMC22713</strain>
    </source>
</reference>
<proteinExistence type="predicted"/>